<dbReference type="Proteomes" id="UP000245698">
    <property type="component" value="Unassembled WGS sequence"/>
</dbReference>
<feature type="region of interest" description="Disordered" evidence="1">
    <location>
        <begin position="47"/>
        <end position="68"/>
    </location>
</feature>
<gene>
    <name evidence="2" type="ORF">BQ8482_360016</name>
</gene>
<reference evidence="3" key="1">
    <citation type="submission" date="2016-12" db="EMBL/GenBank/DDBJ databases">
        <authorList>
            <person name="Brunel B."/>
        </authorList>
    </citation>
    <scope>NUCLEOTIDE SEQUENCE [LARGE SCALE GENOMIC DNA]</scope>
</reference>
<organism evidence="2 3">
    <name type="scientific">Mesorhizobium delmotii</name>
    <dbReference type="NCBI Taxonomy" id="1631247"/>
    <lineage>
        <taxon>Bacteria</taxon>
        <taxon>Pseudomonadati</taxon>
        <taxon>Pseudomonadota</taxon>
        <taxon>Alphaproteobacteria</taxon>
        <taxon>Hyphomicrobiales</taxon>
        <taxon>Phyllobacteriaceae</taxon>
        <taxon>Mesorhizobium</taxon>
    </lineage>
</organism>
<accession>A0A2P9AR37</accession>
<sequence length="68" mass="7478">MSNRRGVSAPIDTMSYCNLSGGWVTLWRLFTGAACIRVEEGYQKPTEIANRRPRSLLAPGGTDTPRPP</sequence>
<dbReference type="AlphaFoldDB" id="A0A2P9AR37"/>
<dbReference type="EMBL" id="FUIG01000044">
    <property type="protein sequence ID" value="SJM33615.1"/>
    <property type="molecule type" value="Genomic_DNA"/>
</dbReference>
<evidence type="ECO:0000313" key="2">
    <source>
        <dbReference type="EMBL" id="SJM33615.1"/>
    </source>
</evidence>
<keyword evidence="3" id="KW-1185">Reference proteome</keyword>
<name>A0A2P9AR37_9HYPH</name>
<evidence type="ECO:0000256" key="1">
    <source>
        <dbReference type="SAM" id="MobiDB-lite"/>
    </source>
</evidence>
<evidence type="ECO:0000313" key="3">
    <source>
        <dbReference type="Proteomes" id="UP000245698"/>
    </source>
</evidence>
<protein>
    <submittedName>
        <fullName evidence="2">Uncharacterized protein</fullName>
    </submittedName>
</protein>
<proteinExistence type="predicted"/>